<sequence length="611" mass="65648">MHAASKTQSPDDDAMSLLLFLLAPLVMAALARVFVRIYARYAKEARTRPTPRPTPYHLSIAIDSLADLAAGGWSVRVAETHPILSAVHKRLTPSSDPDQDDHVRDHMTETAATLDGTGTDGRPHDRGHIDRHGAAATAIGDESLVKTVGFLGARGAGKTFCINSLYGLTLPCGPLHPTRGLGLVWPTAPGKPAIVDTAGDRAPTLAGDATAAHDRRLTETLIEDVALHCVDQLVLVVGDMTAADQARIASLAERVAHRGQRQLFVLHNLRHAADPHECDRLWEDQVLTPYAAVGHLEHRGDRRLAHFVTTVGSVHVYHMRLACTGTPAGDMINAHTYAMLRARLDAFGVARPFDPCALIDQSLGDALPCLVSDFAGIEWHPEGALAGDAFGDDDGLVARIQCRMHGAGAMRAAPLRLRPVPLRMAMAGDAVAVDTMDGSDFDVPVEVRDMGAYTAVRIDVPGVDPASLTVTSLVGPRGQYAEVRGLRLLPPDDDDGTHHNNDCTVAGRGGGYNNDNNGNENKHARGDPETDDRCRPMPWPRGKKSDRVPRSVVDSRERSGRLCVRVDMPPGSRVDASTIDCTYGVLSFKIRRQTQPIPLPVQKAPSAPAGL</sequence>
<feature type="transmembrane region" description="Helical" evidence="2">
    <location>
        <begin position="17"/>
        <end position="39"/>
    </location>
</feature>
<protein>
    <submittedName>
        <fullName evidence="3">Uncharacterized protein</fullName>
    </submittedName>
</protein>
<keyword evidence="2" id="KW-1133">Transmembrane helix</keyword>
<gene>
    <name evidence="3" type="ORF">pqer_cds_315</name>
</gene>
<evidence type="ECO:0000256" key="1">
    <source>
        <dbReference type="SAM" id="MobiDB-lite"/>
    </source>
</evidence>
<keyword evidence="2" id="KW-0472">Membrane</keyword>
<dbReference type="EMBL" id="MG011689">
    <property type="protein sequence ID" value="AVK74737.1"/>
    <property type="molecule type" value="Genomic_DNA"/>
</dbReference>
<dbReference type="Proteomes" id="UP000248852">
    <property type="component" value="Segment"/>
</dbReference>
<reference evidence="3" key="1">
    <citation type="journal article" date="2018" name="Nat. Commun.">
        <title>Diversity and evolution of the emerging Pandoraviridae family.</title>
        <authorList>
            <person name="Legendre M."/>
            <person name="Fabre E."/>
            <person name="Poirot O."/>
            <person name="Jeudy S."/>
            <person name="Lartigue A."/>
            <person name="Alempic J.M."/>
            <person name="Beucher L."/>
            <person name="Philippe N."/>
            <person name="Bertaux L."/>
            <person name="Christo-Foroux E."/>
            <person name="Labadie K."/>
            <person name="Coute Y."/>
            <person name="Abergel C."/>
            <person name="Claverie J.M."/>
        </authorList>
    </citation>
    <scope>NUCLEOTIDE SEQUENCE [LARGE SCALE GENOMIC DNA]</scope>
    <source>
        <strain evidence="3">Quercus</strain>
    </source>
</reference>
<feature type="compositionally biased region" description="Basic and acidic residues" evidence="1">
    <location>
        <begin position="543"/>
        <end position="558"/>
    </location>
</feature>
<evidence type="ECO:0000256" key="2">
    <source>
        <dbReference type="SAM" id="Phobius"/>
    </source>
</evidence>
<dbReference type="PANTHER" id="PTHR34726:SF3">
    <property type="entry name" value="GUANYLATE-BINDING PROTEIN N-TERMINAL DOMAIN-CONTAINING PROTEIN-RELATED"/>
    <property type="match status" value="1"/>
</dbReference>
<dbReference type="KEGG" id="vg:36843878"/>
<dbReference type="GeneID" id="36843878"/>
<keyword evidence="2" id="KW-0812">Transmembrane</keyword>
<proteinExistence type="predicted"/>
<accession>A0A2U7U8I1</accession>
<name>A0A2U7U8I1_9VIRU</name>
<evidence type="ECO:0000313" key="3">
    <source>
        <dbReference type="EMBL" id="AVK74737.1"/>
    </source>
</evidence>
<feature type="compositionally biased region" description="Basic and acidic residues" evidence="1">
    <location>
        <begin position="520"/>
        <end position="535"/>
    </location>
</feature>
<dbReference type="PANTHER" id="PTHR34726">
    <property type="entry name" value="GBP DOMAIN-CONTAINING PROTEIN"/>
    <property type="match status" value="1"/>
</dbReference>
<dbReference type="RefSeq" id="YP_009483006.1">
    <property type="nucleotide sequence ID" value="NC_037667.1"/>
</dbReference>
<organism evidence="3">
    <name type="scientific">Pandoravirus quercus</name>
    <dbReference type="NCBI Taxonomy" id="2107709"/>
    <lineage>
        <taxon>Viruses</taxon>
        <taxon>Pandoravirus</taxon>
    </lineage>
</organism>
<feature type="region of interest" description="Disordered" evidence="1">
    <location>
        <begin position="487"/>
        <end position="558"/>
    </location>
</feature>